<evidence type="ECO:0000313" key="1">
    <source>
        <dbReference type="EMBL" id="ENO87881.1"/>
    </source>
</evidence>
<evidence type="ECO:0000313" key="2">
    <source>
        <dbReference type="EMBL" id="ENO89834.1"/>
    </source>
</evidence>
<reference evidence="2 3" key="1">
    <citation type="submission" date="2012-09" db="EMBL/GenBank/DDBJ databases">
        <title>Draft Genome Sequences of 6 Strains from Genus Thauera.</title>
        <authorList>
            <person name="Liu B."/>
            <person name="Shapleigh J.P."/>
            <person name="Frostegard A.H."/>
        </authorList>
    </citation>
    <scope>NUCLEOTIDE SEQUENCE [LARGE SCALE GENOMIC DNA]</scope>
    <source>
        <strain evidence="2">47Lol</strain>
        <strain evidence="3">47Lol / DSM 12138</strain>
    </source>
</reference>
<dbReference type="EMBL" id="AMXE01000032">
    <property type="protein sequence ID" value="ENO87881.1"/>
    <property type="molecule type" value="Genomic_DNA"/>
</dbReference>
<dbReference type="AlphaFoldDB" id="N6ZCE2"/>
<dbReference type="EMBL" id="AMXE01000009">
    <property type="protein sequence ID" value="ENO89834.1"/>
    <property type="molecule type" value="Genomic_DNA"/>
</dbReference>
<proteinExistence type="predicted"/>
<sequence>IVSLGANGWKIAGLVPELRVRHSRNRSNLDWAFGFRQTEASIMLRHSF</sequence>
<dbReference type="Proteomes" id="UP000013232">
    <property type="component" value="Unassembled WGS sequence"/>
</dbReference>
<organism evidence="2 3">
    <name type="scientific">Thauera linaloolentis (strain DSM 12138 / JCM 21573 / CCUG 41526 / CIP 105981 / IAM 15112 / NBRC 102519 / 47Lol)</name>
    <dbReference type="NCBI Taxonomy" id="1123367"/>
    <lineage>
        <taxon>Bacteria</taxon>
        <taxon>Pseudomonadati</taxon>
        <taxon>Pseudomonadota</taxon>
        <taxon>Betaproteobacteria</taxon>
        <taxon>Rhodocyclales</taxon>
        <taxon>Zoogloeaceae</taxon>
        <taxon>Thauera</taxon>
    </lineage>
</organism>
<comment type="caution">
    <text evidence="2">The sequence shown here is derived from an EMBL/GenBank/DDBJ whole genome shotgun (WGS) entry which is preliminary data.</text>
</comment>
<keyword evidence="3" id="KW-1185">Reference proteome</keyword>
<evidence type="ECO:0000313" key="3">
    <source>
        <dbReference type="Proteomes" id="UP000013232"/>
    </source>
</evidence>
<accession>N6ZCE2</accession>
<feature type="non-terminal residue" evidence="2">
    <location>
        <position position="1"/>
    </location>
</feature>
<name>N6ZCE2_THAL4</name>
<protein>
    <submittedName>
        <fullName evidence="2">Uncharacterized protein</fullName>
    </submittedName>
</protein>
<gene>
    <name evidence="2" type="ORF">C666_04655</name>
    <name evidence="1" type="ORF">C666_09940</name>
</gene>